<evidence type="ECO:0000313" key="2">
    <source>
        <dbReference type="Proteomes" id="UP000799755"/>
    </source>
</evidence>
<keyword evidence="2" id="KW-1185">Reference proteome</keyword>
<organism evidence="1 2">
    <name type="scientific">Lindgomyces ingoldianus</name>
    <dbReference type="NCBI Taxonomy" id="673940"/>
    <lineage>
        <taxon>Eukaryota</taxon>
        <taxon>Fungi</taxon>
        <taxon>Dikarya</taxon>
        <taxon>Ascomycota</taxon>
        <taxon>Pezizomycotina</taxon>
        <taxon>Dothideomycetes</taxon>
        <taxon>Pleosporomycetidae</taxon>
        <taxon>Pleosporales</taxon>
        <taxon>Lindgomycetaceae</taxon>
        <taxon>Lindgomyces</taxon>
    </lineage>
</organism>
<evidence type="ECO:0000313" key="1">
    <source>
        <dbReference type="EMBL" id="KAF2477078.1"/>
    </source>
</evidence>
<sequence length="364" mass="42466">MSGVHFLNDVLVRNEDHDNYLDGKAHKAASDKNYDDQAMIAARMQPDPETEWPPYQVYITISAQILRKPYSGRDDQKWNYDKELDNSGLLPTWRKDGEDSARSYITNEEPRMEFPDRMHKMTLMRFSGLANEYFTFNPKEGVLPLPVRYPRQHIMGEVLPGYRDEKHYSNPHMAYIHRKTVAERIIPWFLEAAKVKPPKKPKHFDIPDNLMDKIHLYNAMLQLGMDQWLIRPLTQALCEQMFQTDLVNCHLDVLEATICRLYSQGLPILDPVVNHLIGTYALRTPEDRRNVRDQLEYKRENAQRPNFPEDERLVPPQLPLLGHCIKHWSGVLEDDTISAAHLGNPLNVGVVYHRYDRPYPGQQS</sequence>
<accession>A0ACB6RCL7</accession>
<protein>
    <submittedName>
        <fullName evidence="1">Uncharacterized protein</fullName>
    </submittedName>
</protein>
<proteinExistence type="predicted"/>
<gene>
    <name evidence="1" type="ORF">BDR25DRAFT_309384</name>
</gene>
<reference evidence="1" key="1">
    <citation type="journal article" date="2020" name="Stud. Mycol.">
        <title>101 Dothideomycetes genomes: a test case for predicting lifestyles and emergence of pathogens.</title>
        <authorList>
            <person name="Haridas S."/>
            <person name="Albert R."/>
            <person name="Binder M."/>
            <person name="Bloem J."/>
            <person name="Labutti K."/>
            <person name="Salamov A."/>
            <person name="Andreopoulos B."/>
            <person name="Baker S."/>
            <person name="Barry K."/>
            <person name="Bills G."/>
            <person name="Bluhm B."/>
            <person name="Cannon C."/>
            <person name="Castanera R."/>
            <person name="Culley D."/>
            <person name="Daum C."/>
            <person name="Ezra D."/>
            <person name="Gonzalez J."/>
            <person name="Henrissat B."/>
            <person name="Kuo A."/>
            <person name="Liang C."/>
            <person name="Lipzen A."/>
            <person name="Lutzoni F."/>
            <person name="Magnuson J."/>
            <person name="Mondo S."/>
            <person name="Nolan M."/>
            <person name="Ohm R."/>
            <person name="Pangilinan J."/>
            <person name="Park H.-J."/>
            <person name="Ramirez L."/>
            <person name="Alfaro M."/>
            <person name="Sun H."/>
            <person name="Tritt A."/>
            <person name="Yoshinaga Y."/>
            <person name="Zwiers L.-H."/>
            <person name="Turgeon B."/>
            <person name="Goodwin S."/>
            <person name="Spatafora J."/>
            <person name="Crous P."/>
            <person name="Grigoriev I."/>
        </authorList>
    </citation>
    <scope>NUCLEOTIDE SEQUENCE</scope>
    <source>
        <strain evidence="1">ATCC 200398</strain>
    </source>
</reference>
<name>A0ACB6RCL7_9PLEO</name>
<dbReference type="EMBL" id="MU003493">
    <property type="protein sequence ID" value="KAF2477078.1"/>
    <property type="molecule type" value="Genomic_DNA"/>
</dbReference>
<comment type="caution">
    <text evidence="1">The sequence shown here is derived from an EMBL/GenBank/DDBJ whole genome shotgun (WGS) entry which is preliminary data.</text>
</comment>
<dbReference type="Proteomes" id="UP000799755">
    <property type="component" value="Unassembled WGS sequence"/>
</dbReference>